<dbReference type="OrthoDB" id="9812899at2"/>
<dbReference type="GO" id="GO:0016020">
    <property type="term" value="C:membrane"/>
    <property type="evidence" value="ECO:0007669"/>
    <property type="project" value="InterPro"/>
</dbReference>
<reference evidence="3 4" key="1">
    <citation type="journal article" date="2015" name="Int. J. Syst. Evol. Microbiol.">
        <title>Aestuariivita atlantica sp. nov., isolated from deep sea sediment of the Atlantic Ocean.</title>
        <authorList>
            <person name="Li G."/>
            <person name="Lai Q."/>
            <person name="Du Y."/>
            <person name="Liu X."/>
            <person name="Sun F."/>
            <person name="Shao Z."/>
        </authorList>
    </citation>
    <scope>NUCLEOTIDE SEQUENCE [LARGE SCALE GENOMIC DNA]</scope>
    <source>
        <strain evidence="3 4">22II-S11-z3</strain>
    </source>
</reference>
<feature type="transmembrane region" description="Helical" evidence="1">
    <location>
        <begin position="31"/>
        <end position="51"/>
    </location>
</feature>
<dbReference type="PANTHER" id="PTHR22911:SF103">
    <property type="entry name" value="BLR2811 PROTEIN"/>
    <property type="match status" value="1"/>
</dbReference>
<keyword evidence="4" id="KW-1185">Reference proteome</keyword>
<evidence type="ECO:0000256" key="1">
    <source>
        <dbReference type="SAM" id="Phobius"/>
    </source>
</evidence>
<dbReference type="PANTHER" id="PTHR22911">
    <property type="entry name" value="ACYL-MALONYL CONDENSING ENZYME-RELATED"/>
    <property type="match status" value="1"/>
</dbReference>
<keyword evidence="1" id="KW-0472">Membrane</keyword>
<dbReference type="Proteomes" id="UP000036938">
    <property type="component" value="Unassembled WGS sequence"/>
</dbReference>
<dbReference type="AlphaFoldDB" id="A0A0L1JNX7"/>
<dbReference type="STRING" id="1317121.ATO11_12285"/>
<dbReference type="EMBL" id="AQQZ01000005">
    <property type="protein sequence ID" value="KNG93426.1"/>
    <property type="molecule type" value="Genomic_DNA"/>
</dbReference>
<accession>A0A0L1JNX7</accession>
<dbReference type="Pfam" id="PF00892">
    <property type="entry name" value="EamA"/>
    <property type="match status" value="2"/>
</dbReference>
<organism evidence="3 4">
    <name type="scientific">Pseudaestuariivita atlantica</name>
    <dbReference type="NCBI Taxonomy" id="1317121"/>
    <lineage>
        <taxon>Bacteria</taxon>
        <taxon>Pseudomonadati</taxon>
        <taxon>Pseudomonadota</taxon>
        <taxon>Alphaproteobacteria</taxon>
        <taxon>Rhodobacterales</taxon>
        <taxon>Paracoccaceae</taxon>
        <taxon>Pseudaestuariivita</taxon>
    </lineage>
</organism>
<sequence length="276" mass="29822">MALGFFLFSIVDTTAKFLTDTFHPLQIVWMRQLGLLAGVLVMMAAQGMTLLRTKAPGLQITRGVLAAASATLFIYAVAYVPLADAVAITFVAPFMVTVLGALLLKEQVGLRRWTAVTIGFLGALIIIRPGMGVLHPAAGLLVLAALFFALRQIASRVLGSADPTRTTVAYTAITASAVLTVPMLFVWQTPGNWQAFALIALLAILAGVAETMIIRALELAEAVVLAPIHYTLLIWGTTWGWLVFGQLPDIWTWIGAAIIIVSGLYTLHRERQAKRR</sequence>
<dbReference type="SUPFAM" id="SSF103481">
    <property type="entry name" value="Multidrug resistance efflux transporter EmrE"/>
    <property type="match status" value="2"/>
</dbReference>
<feature type="transmembrane region" description="Helical" evidence="1">
    <location>
        <begin position="113"/>
        <end position="131"/>
    </location>
</feature>
<feature type="domain" description="EamA" evidence="2">
    <location>
        <begin position="138"/>
        <end position="262"/>
    </location>
</feature>
<feature type="transmembrane region" description="Helical" evidence="1">
    <location>
        <begin position="193"/>
        <end position="217"/>
    </location>
</feature>
<evidence type="ECO:0000259" key="2">
    <source>
        <dbReference type="Pfam" id="PF00892"/>
    </source>
</evidence>
<feature type="transmembrane region" description="Helical" evidence="1">
    <location>
        <begin position="224"/>
        <end position="244"/>
    </location>
</feature>
<evidence type="ECO:0000313" key="3">
    <source>
        <dbReference type="EMBL" id="KNG93426.1"/>
    </source>
</evidence>
<dbReference type="InterPro" id="IPR037185">
    <property type="entry name" value="EmrE-like"/>
</dbReference>
<protein>
    <submittedName>
        <fullName evidence="3">Transporter</fullName>
    </submittedName>
</protein>
<keyword evidence="1" id="KW-0812">Transmembrane</keyword>
<comment type="caution">
    <text evidence="3">The sequence shown here is derived from an EMBL/GenBank/DDBJ whole genome shotgun (WGS) entry which is preliminary data.</text>
</comment>
<feature type="transmembrane region" description="Helical" evidence="1">
    <location>
        <begin position="86"/>
        <end position="104"/>
    </location>
</feature>
<evidence type="ECO:0000313" key="4">
    <source>
        <dbReference type="Proteomes" id="UP000036938"/>
    </source>
</evidence>
<feature type="transmembrane region" description="Helical" evidence="1">
    <location>
        <begin position="250"/>
        <end position="267"/>
    </location>
</feature>
<proteinExistence type="predicted"/>
<feature type="domain" description="EamA" evidence="2">
    <location>
        <begin position="2"/>
        <end position="127"/>
    </location>
</feature>
<feature type="transmembrane region" description="Helical" evidence="1">
    <location>
        <begin position="137"/>
        <end position="154"/>
    </location>
</feature>
<feature type="transmembrane region" description="Helical" evidence="1">
    <location>
        <begin position="166"/>
        <end position="187"/>
    </location>
</feature>
<name>A0A0L1JNX7_9RHOB</name>
<dbReference type="InterPro" id="IPR000620">
    <property type="entry name" value="EamA_dom"/>
</dbReference>
<keyword evidence="1" id="KW-1133">Transmembrane helix</keyword>
<feature type="transmembrane region" description="Helical" evidence="1">
    <location>
        <begin position="63"/>
        <end position="80"/>
    </location>
</feature>
<gene>
    <name evidence="3" type="ORF">ATO11_12285</name>
</gene>